<reference evidence="1" key="2">
    <citation type="journal article" date="2015" name="Fish Shellfish Immunol.">
        <title>Early steps in the European eel (Anguilla anguilla)-Vibrio vulnificus interaction in the gills: Role of the RtxA13 toxin.</title>
        <authorList>
            <person name="Callol A."/>
            <person name="Pajuelo D."/>
            <person name="Ebbesson L."/>
            <person name="Teles M."/>
            <person name="MacKenzie S."/>
            <person name="Amaro C."/>
        </authorList>
    </citation>
    <scope>NUCLEOTIDE SEQUENCE</scope>
</reference>
<reference evidence="1" key="1">
    <citation type="submission" date="2014-11" db="EMBL/GenBank/DDBJ databases">
        <authorList>
            <person name="Amaro Gonzalez C."/>
        </authorList>
    </citation>
    <scope>NUCLEOTIDE SEQUENCE</scope>
</reference>
<accession>A0A0E9UZM3</accession>
<name>A0A0E9UZM3_ANGAN</name>
<protein>
    <submittedName>
        <fullName evidence="1">Uncharacterized protein</fullName>
    </submittedName>
</protein>
<organism evidence="1">
    <name type="scientific">Anguilla anguilla</name>
    <name type="common">European freshwater eel</name>
    <name type="synonym">Muraena anguilla</name>
    <dbReference type="NCBI Taxonomy" id="7936"/>
    <lineage>
        <taxon>Eukaryota</taxon>
        <taxon>Metazoa</taxon>
        <taxon>Chordata</taxon>
        <taxon>Craniata</taxon>
        <taxon>Vertebrata</taxon>
        <taxon>Euteleostomi</taxon>
        <taxon>Actinopterygii</taxon>
        <taxon>Neopterygii</taxon>
        <taxon>Teleostei</taxon>
        <taxon>Anguilliformes</taxon>
        <taxon>Anguillidae</taxon>
        <taxon>Anguilla</taxon>
    </lineage>
</organism>
<sequence length="14" mass="1576">MKIAARFIQNPLSS</sequence>
<evidence type="ECO:0000313" key="1">
    <source>
        <dbReference type="EMBL" id="JAH71227.1"/>
    </source>
</evidence>
<dbReference type="EMBL" id="GBXM01037350">
    <property type="protein sequence ID" value="JAH71227.1"/>
    <property type="molecule type" value="Transcribed_RNA"/>
</dbReference>
<proteinExistence type="predicted"/>